<sequence>MDQNTTDLSSGSSRGGHSRGGHHGYHSNAGYNANNAESSSSHHGGHGGGRGGRGRGRVRGGRGGFMSPAKAERARLAKETINVTIPHILAHNNRAQNGVDSARRYAPSEISALPKTRSTYIPKLSVINSDTFAAAEDVISHLKTTRAAEYNSGKLRVAVLNMASNVQPGGGVLNGSQAQEETLCRRSTLYPSLANRPLHPLAPGMIIYTKDVLVFMDQQYQMLPEAERYWVDVISAAAPKRPDLTSNKEYADQNDLEALILTIKNMMRMAVMKGATHLVLGAFGCGAYGNPNKLVAEHFKRVICGRSFGVRGSTWEREEREVWSAIEEVVFAIYGEDRGKGNLDAFQAKFAQVEKWQDRKASEDEYVLVEASGSGTRADDAEGEDKA</sequence>
<reference evidence="3 4" key="1">
    <citation type="journal article" date="2013" name="PLoS Genet.">
        <title>Genomic mechanisms accounting for the adaptation to parasitism in nematode-trapping fungi.</title>
        <authorList>
            <person name="Meerupati T."/>
            <person name="Andersson K.M."/>
            <person name="Friman E."/>
            <person name="Kumar D."/>
            <person name="Tunlid A."/>
            <person name="Ahren D."/>
        </authorList>
    </citation>
    <scope>NUCLEOTIDE SEQUENCE [LARGE SCALE GENOMIC DNA]</scope>
    <source>
        <strain evidence="3 4">CBS 200.50</strain>
    </source>
</reference>
<name>S8AQF1_DACHA</name>
<protein>
    <recommendedName>
        <fullName evidence="2">Microbial-type PARG catalytic domain-containing protein</fullName>
    </recommendedName>
</protein>
<evidence type="ECO:0000259" key="2">
    <source>
        <dbReference type="Pfam" id="PF10021"/>
    </source>
</evidence>
<feature type="domain" description="Microbial-type PARG catalytic" evidence="2">
    <location>
        <begin position="98"/>
        <end position="215"/>
    </location>
</feature>
<accession>S8AQF1</accession>
<dbReference type="eggNOG" id="ENOG502S35J">
    <property type="taxonomic scope" value="Eukaryota"/>
</dbReference>
<evidence type="ECO:0000256" key="1">
    <source>
        <dbReference type="SAM" id="MobiDB-lite"/>
    </source>
</evidence>
<dbReference type="NCBIfam" id="TIGR02452">
    <property type="entry name" value="TIGR02452 family protein"/>
    <property type="match status" value="1"/>
</dbReference>
<organism evidence="3 4">
    <name type="scientific">Dactylellina haptotyla (strain CBS 200.50)</name>
    <name type="common">Nematode-trapping fungus</name>
    <name type="synonym">Monacrosporium haptotylum</name>
    <dbReference type="NCBI Taxonomy" id="1284197"/>
    <lineage>
        <taxon>Eukaryota</taxon>
        <taxon>Fungi</taxon>
        <taxon>Dikarya</taxon>
        <taxon>Ascomycota</taxon>
        <taxon>Pezizomycotina</taxon>
        <taxon>Orbiliomycetes</taxon>
        <taxon>Orbiliales</taxon>
        <taxon>Orbiliaceae</taxon>
        <taxon>Dactylellina</taxon>
    </lineage>
</organism>
<dbReference type="HOGENOM" id="CLU_024412_2_0_1"/>
<dbReference type="OMA" id="FAIKDHN"/>
<dbReference type="SUPFAM" id="SSF52949">
    <property type="entry name" value="Macro domain-like"/>
    <property type="match status" value="1"/>
</dbReference>
<feature type="compositionally biased region" description="Polar residues" evidence="1">
    <location>
        <begin position="29"/>
        <end position="41"/>
    </location>
</feature>
<feature type="compositionally biased region" description="Basic residues" evidence="1">
    <location>
        <begin position="16"/>
        <end position="25"/>
    </location>
</feature>
<dbReference type="InterPro" id="IPR043472">
    <property type="entry name" value="Macro_dom-like"/>
</dbReference>
<dbReference type="Gene3D" id="3.40.220.10">
    <property type="entry name" value="Leucine Aminopeptidase, subunit E, domain 1"/>
    <property type="match status" value="1"/>
</dbReference>
<keyword evidence="4" id="KW-1185">Reference proteome</keyword>
<proteinExistence type="predicted"/>
<gene>
    <name evidence="3" type="ORF">H072_918</name>
</gene>
<dbReference type="AlphaFoldDB" id="S8AQF1"/>
<evidence type="ECO:0000313" key="3">
    <source>
        <dbReference type="EMBL" id="EPS45094.1"/>
    </source>
</evidence>
<dbReference type="PANTHER" id="PTHR35596">
    <property type="entry name" value="DUF2263 DOMAIN-CONTAINING PROTEIN"/>
    <property type="match status" value="1"/>
</dbReference>
<dbReference type="InterPro" id="IPR019261">
    <property type="entry name" value="PARG_cat_microbial"/>
</dbReference>
<dbReference type="Proteomes" id="UP000015100">
    <property type="component" value="Unassembled WGS sequence"/>
</dbReference>
<reference evidence="4" key="2">
    <citation type="submission" date="2013-04" db="EMBL/GenBank/DDBJ databases">
        <title>Genomic mechanisms accounting for the adaptation to parasitism in nematode-trapping fungi.</title>
        <authorList>
            <person name="Ahren D.G."/>
        </authorList>
    </citation>
    <scope>NUCLEOTIDE SEQUENCE [LARGE SCALE GENOMIC DNA]</scope>
    <source>
        <strain evidence="4">CBS 200.50</strain>
    </source>
</reference>
<dbReference type="InterPro" id="IPR012664">
    <property type="entry name" value="CHP02452"/>
</dbReference>
<dbReference type="STRING" id="1284197.S8AQF1"/>
<dbReference type="OrthoDB" id="9985428at2759"/>
<dbReference type="EMBL" id="AQGS01000023">
    <property type="protein sequence ID" value="EPS45094.1"/>
    <property type="molecule type" value="Genomic_DNA"/>
</dbReference>
<evidence type="ECO:0000313" key="4">
    <source>
        <dbReference type="Proteomes" id="UP000015100"/>
    </source>
</evidence>
<feature type="region of interest" description="Disordered" evidence="1">
    <location>
        <begin position="1"/>
        <end position="73"/>
    </location>
</feature>
<dbReference type="Pfam" id="PF10021">
    <property type="entry name" value="PARG_cat_microb"/>
    <property type="match status" value="1"/>
</dbReference>
<dbReference type="PANTHER" id="PTHR35596:SF1">
    <property type="entry name" value="MICROBIAL-TYPE PARG CATALYTIC DOMAIN-CONTAINING PROTEIN"/>
    <property type="match status" value="1"/>
</dbReference>
<comment type="caution">
    <text evidence="3">The sequence shown here is derived from an EMBL/GenBank/DDBJ whole genome shotgun (WGS) entry which is preliminary data.</text>
</comment>